<dbReference type="RefSeq" id="WP_099879420.1">
    <property type="nucleotide sequence ID" value="NZ_CP024608.1"/>
</dbReference>
<evidence type="ECO:0008006" key="3">
    <source>
        <dbReference type="Google" id="ProtNLM"/>
    </source>
</evidence>
<protein>
    <recommendedName>
        <fullName evidence="3">Sel1 repeat family protein</fullName>
    </recommendedName>
</protein>
<dbReference type="Gene3D" id="1.25.40.10">
    <property type="entry name" value="Tetratricopeptide repeat domain"/>
    <property type="match status" value="1"/>
</dbReference>
<dbReference type="KEGG" id="mass:CR152_24585"/>
<dbReference type="OrthoDB" id="8791712at2"/>
<accession>A0A2D2DQT5</accession>
<dbReference type="PROSITE" id="PS51257">
    <property type="entry name" value="PROKAR_LIPOPROTEIN"/>
    <property type="match status" value="1"/>
</dbReference>
<sequence length="177" mass="20002">MKRLVKLGSIFVILGLAVLFFSGNFFSSSCCGKQLSNDEVVSLKESAGRGDVKSIWKLQDDASNRGDVEESLFYLRKLGVEFRVGEARYLYFSTIANDLRLFELRRSEAVEQLMTAANEGHATSQFFLAFYYENGQFGFQQNKEEALKWYEAAAKNGSYPAANKVRELEIGRKTMGK</sequence>
<dbReference type="EMBL" id="CP024608">
    <property type="protein sequence ID" value="ATQ77341.1"/>
    <property type="molecule type" value="Genomic_DNA"/>
</dbReference>
<reference evidence="1" key="1">
    <citation type="submission" date="2017-10" db="EMBL/GenBank/DDBJ databases">
        <title>Massilia psychrophilum sp. nov., a novel purple-pigmented bacterium isolated from Tianshan glacier, Xinjiang Municipality, China.</title>
        <authorList>
            <person name="Wang H."/>
        </authorList>
    </citation>
    <scope>NUCLEOTIDE SEQUENCE [LARGE SCALE GENOMIC DNA]</scope>
    <source>
        <strain evidence="1">B2</strain>
    </source>
</reference>
<keyword evidence="2" id="KW-1185">Reference proteome</keyword>
<dbReference type="Proteomes" id="UP000229897">
    <property type="component" value="Chromosome"/>
</dbReference>
<gene>
    <name evidence="1" type="ORF">CR152_24585</name>
</gene>
<dbReference type="InterPro" id="IPR006597">
    <property type="entry name" value="Sel1-like"/>
</dbReference>
<organism evidence="1 2">
    <name type="scientific">Massilia violaceinigra</name>
    <dbReference type="NCBI Taxonomy" id="2045208"/>
    <lineage>
        <taxon>Bacteria</taxon>
        <taxon>Pseudomonadati</taxon>
        <taxon>Pseudomonadota</taxon>
        <taxon>Betaproteobacteria</taxon>
        <taxon>Burkholderiales</taxon>
        <taxon>Oxalobacteraceae</taxon>
        <taxon>Telluria group</taxon>
        <taxon>Massilia</taxon>
    </lineage>
</organism>
<dbReference type="AlphaFoldDB" id="A0A2D2DQT5"/>
<name>A0A2D2DQT5_9BURK</name>
<dbReference type="Pfam" id="PF08238">
    <property type="entry name" value="Sel1"/>
    <property type="match status" value="1"/>
</dbReference>
<proteinExistence type="predicted"/>
<evidence type="ECO:0000313" key="1">
    <source>
        <dbReference type="EMBL" id="ATQ77341.1"/>
    </source>
</evidence>
<evidence type="ECO:0000313" key="2">
    <source>
        <dbReference type="Proteomes" id="UP000229897"/>
    </source>
</evidence>
<dbReference type="InterPro" id="IPR011990">
    <property type="entry name" value="TPR-like_helical_dom_sf"/>
</dbReference>
<dbReference type="SMART" id="SM00671">
    <property type="entry name" value="SEL1"/>
    <property type="match status" value="1"/>
</dbReference>
<dbReference type="SUPFAM" id="SSF81901">
    <property type="entry name" value="HCP-like"/>
    <property type="match status" value="1"/>
</dbReference>